<evidence type="ECO:0008006" key="3">
    <source>
        <dbReference type="Google" id="ProtNLM"/>
    </source>
</evidence>
<accession>A0A9W9FFH1</accession>
<protein>
    <recommendedName>
        <fullName evidence="3">Fungal N-terminal domain-containing protein</fullName>
    </recommendedName>
</protein>
<dbReference type="GeneID" id="81357496"/>
<dbReference type="OrthoDB" id="1577640at2759"/>
<organism evidence="1 2">
    <name type="scientific">Penicillium argentinense</name>
    <dbReference type="NCBI Taxonomy" id="1131581"/>
    <lineage>
        <taxon>Eukaryota</taxon>
        <taxon>Fungi</taxon>
        <taxon>Dikarya</taxon>
        <taxon>Ascomycota</taxon>
        <taxon>Pezizomycotina</taxon>
        <taxon>Eurotiomycetes</taxon>
        <taxon>Eurotiomycetidae</taxon>
        <taxon>Eurotiales</taxon>
        <taxon>Aspergillaceae</taxon>
        <taxon>Penicillium</taxon>
    </lineage>
</organism>
<gene>
    <name evidence="1" type="ORF">N7532_006023</name>
</gene>
<name>A0A9W9FFH1_9EURO</name>
<keyword evidence="2" id="KW-1185">Reference proteome</keyword>
<dbReference type="Gene3D" id="1.25.40.20">
    <property type="entry name" value="Ankyrin repeat-containing domain"/>
    <property type="match status" value="1"/>
</dbReference>
<sequence length="894" mass="99092">MADPLSILGAALGVISLGLQVRSEITSYCSAWRGAHDEIQEVANKAEALDAPLCALREIIPETELSDPDVAYDLQKKMEVLRGGVVKVKEAVDRWRPALCAETTQKAESGLSARLRSHRKRAAYPLRKEALRTLVGELDGLQIGLQTTLQIFTAKQVRLIPSLVQNQGKLLHELQSMHVQLQHLAYQKSSPPPPQLLQTWCDEQASLNPIYPRSARVRQYRFHSRLLNITIAASFALTRGAGGFSIAPSLSIRVPLSPNHPGFFSIYAHGLGAKSTRPVEFVASTIELLKYLFVTGLAGPLDTDSDGKSYLDASCFAFQCSSRWHPDAFVHFARLFAFLIDNGAPLSTSSLHGGTGLDHFVGATVLDEEKTRMLSRLAYRGGLLTIRGAFQSHTSKTNMRQVLNESEEVVDIPDVAKAIIQELEHDLLAELRSGRAKANDNLGGTTLLQLAVGWPRGLQILLGSGADIHYDCPMPPLRMAIREHHYKSVEILLSAGCALDTADIAFAESLHDNKMTSILISGLASRRKRLLKFAKASLSPAELSELGLSDSHLPDSEAWKITSKLTEKGTTIPVELKVNFRTSVYHCAFRKIETLDLLHNAGFKDTDSEDSYGLTPHMTMISSSGIFECAHKRRTWLISHGANPRRALHGGGGTVLHFLGTCFASMLVMEVTRASSSDLRQFQVPESGSGVDDPLFDLRYVLQDPDRDTCVCSCSVGGCTPLLAAVRHLLGYTPRFYMHNGENRFPRALEFLISRSDSSLQTQISILRLLTFDALDLGHTCCRKADYVHNIIEYIDGKEVEEIREEESLLLDDFESLLDWIIVQFMEMGVPLLEFLQGSWYKLVVAHISHLDHHDEEHAMGVQELGFKLRVVENVPERVSLMLGSRIEEIEHNT</sequence>
<dbReference type="RefSeq" id="XP_056474676.1">
    <property type="nucleotide sequence ID" value="XM_056618517.1"/>
</dbReference>
<evidence type="ECO:0000313" key="2">
    <source>
        <dbReference type="Proteomes" id="UP001149074"/>
    </source>
</evidence>
<dbReference type="EMBL" id="JAPQKI010000005">
    <property type="protein sequence ID" value="KAJ5099022.1"/>
    <property type="molecule type" value="Genomic_DNA"/>
</dbReference>
<reference evidence="1" key="2">
    <citation type="journal article" date="2023" name="IMA Fungus">
        <title>Comparative genomic study of the Penicillium genus elucidates a diverse pangenome and 15 lateral gene transfer events.</title>
        <authorList>
            <person name="Petersen C."/>
            <person name="Sorensen T."/>
            <person name="Nielsen M.R."/>
            <person name="Sondergaard T.E."/>
            <person name="Sorensen J.L."/>
            <person name="Fitzpatrick D.A."/>
            <person name="Frisvad J.C."/>
            <person name="Nielsen K.L."/>
        </authorList>
    </citation>
    <scope>NUCLEOTIDE SEQUENCE</scope>
    <source>
        <strain evidence="1">IBT 30761</strain>
    </source>
</reference>
<evidence type="ECO:0000313" key="1">
    <source>
        <dbReference type="EMBL" id="KAJ5099022.1"/>
    </source>
</evidence>
<dbReference type="InterPro" id="IPR036770">
    <property type="entry name" value="Ankyrin_rpt-contain_sf"/>
</dbReference>
<dbReference type="AlphaFoldDB" id="A0A9W9FFH1"/>
<proteinExistence type="predicted"/>
<dbReference type="Proteomes" id="UP001149074">
    <property type="component" value="Unassembled WGS sequence"/>
</dbReference>
<comment type="caution">
    <text evidence="1">The sequence shown here is derived from an EMBL/GenBank/DDBJ whole genome shotgun (WGS) entry which is preliminary data.</text>
</comment>
<reference evidence="1" key="1">
    <citation type="submission" date="2022-11" db="EMBL/GenBank/DDBJ databases">
        <authorList>
            <person name="Petersen C."/>
        </authorList>
    </citation>
    <scope>NUCLEOTIDE SEQUENCE</scope>
    <source>
        <strain evidence="1">IBT 30761</strain>
    </source>
</reference>
<dbReference type="SUPFAM" id="SSF48403">
    <property type="entry name" value="Ankyrin repeat"/>
    <property type="match status" value="1"/>
</dbReference>